<evidence type="ECO:0000313" key="2">
    <source>
        <dbReference type="EMBL" id="VVD69727.1"/>
    </source>
</evidence>
<name>A0A5E4S283_9BURK</name>
<evidence type="ECO:0000313" key="3">
    <source>
        <dbReference type="Proteomes" id="UP000368474"/>
    </source>
</evidence>
<dbReference type="AlphaFoldDB" id="A0A5E4S283"/>
<feature type="transmembrane region" description="Helical" evidence="1">
    <location>
        <begin position="65"/>
        <end position="82"/>
    </location>
</feature>
<proteinExistence type="predicted"/>
<dbReference type="EMBL" id="CABPSD010000001">
    <property type="protein sequence ID" value="VVD69727.1"/>
    <property type="molecule type" value="Genomic_DNA"/>
</dbReference>
<reference evidence="2 3" key="1">
    <citation type="submission" date="2019-08" db="EMBL/GenBank/DDBJ databases">
        <authorList>
            <person name="Peeters C."/>
        </authorList>
    </citation>
    <scope>NUCLEOTIDE SEQUENCE [LARGE SCALE GENOMIC DNA]</scope>
    <source>
        <strain evidence="2 3">LMG 31116</strain>
    </source>
</reference>
<keyword evidence="1" id="KW-1133">Transmembrane helix</keyword>
<protein>
    <submittedName>
        <fullName evidence="2">Uncharacterized protein</fullName>
    </submittedName>
</protein>
<dbReference type="RefSeq" id="WP_150565332.1">
    <property type="nucleotide sequence ID" value="NZ_CABPSD010000001.1"/>
</dbReference>
<sequence>MTTEKQKAGFPTFATLDKTAILCALPPWGALYIQYHIFNMVFGYIRTFLLVEQGNVQMNHTISKFPYVLLAVILSMATWLLFPQDSVINTSTWLVQAIYAAFWNTLNLPLSSFNFVTNPIGI</sequence>
<feature type="transmembrane region" description="Helical" evidence="1">
    <location>
        <begin position="21"/>
        <end position="45"/>
    </location>
</feature>
<keyword evidence="1" id="KW-0812">Transmembrane</keyword>
<dbReference type="Proteomes" id="UP000368474">
    <property type="component" value="Unassembled WGS sequence"/>
</dbReference>
<accession>A0A5E4S283</accession>
<gene>
    <name evidence="2" type="ORF">PMO31116_00537</name>
</gene>
<organism evidence="2 3">
    <name type="scientific">Pandoraea morbifera</name>
    <dbReference type="NCBI Taxonomy" id="2508300"/>
    <lineage>
        <taxon>Bacteria</taxon>
        <taxon>Pseudomonadati</taxon>
        <taxon>Pseudomonadota</taxon>
        <taxon>Betaproteobacteria</taxon>
        <taxon>Burkholderiales</taxon>
        <taxon>Burkholderiaceae</taxon>
        <taxon>Pandoraea</taxon>
    </lineage>
</organism>
<evidence type="ECO:0000256" key="1">
    <source>
        <dbReference type="SAM" id="Phobius"/>
    </source>
</evidence>
<keyword evidence="1" id="KW-0472">Membrane</keyword>
<keyword evidence="3" id="KW-1185">Reference proteome</keyword>